<dbReference type="Proteomes" id="UP000070160">
    <property type="component" value="Unassembled WGS sequence"/>
</dbReference>
<evidence type="ECO:0000256" key="1">
    <source>
        <dbReference type="SAM" id="Phobius"/>
    </source>
</evidence>
<keyword evidence="1" id="KW-1133">Transmembrane helix</keyword>
<proteinExistence type="predicted"/>
<dbReference type="Pfam" id="PF04246">
    <property type="entry name" value="RseC_MucC"/>
    <property type="match status" value="1"/>
</dbReference>
<dbReference type="PATRIC" id="fig|1588748.3.peg.599"/>
<comment type="caution">
    <text evidence="2">The sequence shown here is derived from an EMBL/GenBank/DDBJ whole genome shotgun (WGS) entry which is preliminary data.</text>
</comment>
<accession>A0A134CIF0</accession>
<name>A0A134CIF0_9FIRM</name>
<evidence type="ECO:0000313" key="2">
    <source>
        <dbReference type="EMBL" id="KXB91897.1"/>
    </source>
</evidence>
<feature type="transmembrane region" description="Helical" evidence="1">
    <location>
        <begin position="77"/>
        <end position="101"/>
    </location>
</feature>
<dbReference type="STRING" id="1588748.HMPREF3182_00631"/>
<keyword evidence="1" id="KW-0812">Transmembrane</keyword>
<dbReference type="PIRSF" id="PIRSF004923">
    <property type="entry name" value="RseC"/>
    <property type="match status" value="1"/>
</dbReference>
<gene>
    <name evidence="2" type="ORF">HMPREF3182_00631</name>
</gene>
<sequence length="151" mass="16649">MKKNIRIKERRDDMKIEEGSVIMVHENGLAEVKVGRHSDCIACGACPGSDNIVVMVVDPIGVKVGQQVKFEMREMNVIMGAFVCFILPLLLIGLGAIGGYYYGLSTGVEEVHFAVFGGIVGLVIGVVLMKWFDRTFRTDDTIKPKIIEICE</sequence>
<dbReference type="PANTHER" id="PTHR35867">
    <property type="entry name" value="PROTEIN RSEC"/>
    <property type="match status" value="1"/>
</dbReference>
<dbReference type="EMBL" id="LSDT01000025">
    <property type="protein sequence ID" value="KXB91897.1"/>
    <property type="molecule type" value="Genomic_DNA"/>
</dbReference>
<dbReference type="InterPro" id="IPR007359">
    <property type="entry name" value="SigmaE_reg_RseC_MucC"/>
</dbReference>
<keyword evidence="1" id="KW-0472">Membrane</keyword>
<protein>
    <submittedName>
        <fullName evidence="2">Positive regulator of sigma(E), RseC/MucC</fullName>
    </submittedName>
</protein>
<dbReference type="InterPro" id="IPR026268">
    <property type="entry name" value="RseC"/>
</dbReference>
<feature type="transmembrane region" description="Helical" evidence="1">
    <location>
        <begin position="113"/>
        <end position="132"/>
    </location>
</feature>
<reference evidence="3" key="1">
    <citation type="submission" date="2016-01" db="EMBL/GenBank/DDBJ databases">
        <authorList>
            <person name="Mitreva M."/>
            <person name="Pepin K.H."/>
            <person name="Mihindukulasuriya K.A."/>
            <person name="Fulton R."/>
            <person name="Fronick C."/>
            <person name="O'Laughlin M."/>
            <person name="Miner T."/>
            <person name="Herter B."/>
            <person name="Rosa B.A."/>
            <person name="Cordes M."/>
            <person name="Tomlinson C."/>
            <person name="Wollam A."/>
            <person name="Palsikar V.B."/>
            <person name="Mardis E.R."/>
            <person name="Wilson R.K."/>
        </authorList>
    </citation>
    <scope>NUCLEOTIDE SEQUENCE [LARGE SCALE GENOMIC DNA]</scope>
    <source>
        <strain evidence="3">KA00182</strain>
    </source>
</reference>
<keyword evidence="3" id="KW-1185">Reference proteome</keyword>
<dbReference type="AlphaFoldDB" id="A0A134CIF0"/>
<evidence type="ECO:0000313" key="3">
    <source>
        <dbReference type="Proteomes" id="UP000070160"/>
    </source>
</evidence>
<organism evidence="2 3">
    <name type="scientific">Megasphaera hutchinsoni</name>
    <dbReference type="NCBI Taxonomy" id="1588748"/>
    <lineage>
        <taxon>Bacteria</taxon>
        <taxon>Bacillati</taxon>
        <taxon>Bacillota</taxon>
        <taxon>Negativicutes</taxon>
        <taxon>Veillonellales</taxon>
        <taxon>Veillonellaceae</taxon>
        <taxon>Megasphaera</taxon>
    </lineage>
</organism>
<dbReference type="PANTHER" id="PTHR35867:SF1">
    <property type="entry name" value="PROTEIN RSEC"/>
    <property type="match status" value="1"/>
</dbReference>